<dbReference type="CDD" id="cd09274">
    <property type="entry name" value="RNase_HI_RT_Ty3"/>
    <property type="match status" value="1"/>
</dbReference>
<dbReference type="GeneTree" id="ENSGT01140000282569"/>
<dbReference type="Gene3D" id="3.10.10.10">
    <property type="entry name" value="HIV Type 1 Reverse Transcriptase, subunit A, domain 1"/>
    <property type="match status" value="1"/>
</dbReference>
<dbReference type="FunFam" id="3.30.70.270:FF:000026">
    <property type="entry name" value="Transposon Ty3-G Gag-Pol polyprotein"/>
    <property type="match status" value="1"/>
</dbReference>
<dbReference type="Gene3D" id="3.30.70.270">
    <property type="match status" value="2"/>
</dbReference>
<feature type="region of interest" description="Disordered" evidence="3">
    <location>
        <begin position="256"/>
        <end position="285"/>
    </location>
</feature>
<proteinExistence type="inferred from homology"/>
<evidence type="ECO:0000313" key="5">
    <source>
        <dbReference type="Ensembl" id="ENSPMRP00000016632.1"/>
    </source>
</evidence>
<dbReference type="SUPFAM" id="SSF56672">
    <property type="entry name" value="DNA/RNA polymerases"/>
    <property type="match status" value="1"/>
</dbReference>
<evidence type="ECO:0000256" key="1">
    <source>
        <dbReference type="ARBA" id="ARBA00010879"/>
    </source>
</evidence>
<dbReference type="PANTHER" id="PTHR37984:SF12">
    <property type="entry name" value="RIBONUCLEASE H"/>
    <property type="match status" value="1"/>
</dbReference>
<sequence length="823" mass="91742">MATDSSFSPFNPASGDWEAYASRFTFLLEAKGVTDEEDAKKRAIFFSVCGEETFEIARALLAPEDVATVPYKTIMEQLKGHFSPQPSVVARRNAFYAKRQAPGETITGFVTSLRQAARFCNFSELENMLRDRLVGGLKDEKLQRRLYAKKNLTFQVALEEALATEAAERSTQEARPSQPSQPRVHHEDLTDDSGSNREEVHRVQQRTQAAHIPQLPRREGGNCTSCGESHERRTCRFRNAECRQCRKLGHIARVCRARPTRRQASDDQSKSPRSRGPTHQGNSTELTDFQVYQLPHPNVEKIYVEVQIEGAPCRMELDTGSTLSIISARTLRKLCPTGGPKLRPAPFTLRDFQKRKVPTMGVGTFRVQYRGRTRRLDLLVVKGPYISLLGLAWFGPLGLAVTGVNHTSLQVDMDAICKEFPGVFDGKLGQYTGPPIALQLDPAVRPVRLKARRVPFALKPRIDEELDRLVEQGVLEPVPNAPWETPIVTPVKPNGSVRICADYKCTINKALTAHAYLVPVVSHVLATLAGSKIFGKLDLAQAYQQLPVDEATAEAQTIVTHRGAFRVKRLQFGVSVAPGIFQNLMDSLLKGIPGVTPFFDDVLIAGPTPEKFEDRLHTVLHRFQTAGLKVKREKCLLGVPQVDFLGFMVDAEGVHPTGDKVRAICDAPAPKNKTELQAFLGLLNFYHSFLPHKAAVAEPLHRLLDKRAPWVWGQRQEAAFQAVKDLLVSNSVLAHFDERLPVVLACDASPYGIGAVLGHQLPDGREVPVAYFSQTLNATERNYSQIDKEGLAIVKGVKKFHDFLYGRPFTVVYFNHHQYLVVF</sequence>
<feature type="compositionally biased region" description="Basic and acidic residues" evidence="3">
    <location>
        <begin position="184"/>
        <end position="202"/>
    </location>
</feature>
<evidence type="ECO:0000256" key="3">
    <source>
        <dbReference type="SAM" id="MobiDB-lite"/>
    </source>
</evidence>
<dbReference type="InterPro" id="IPR041577">
    <property type="entry name" value="RT_RNaseH_2"/>
</dbReference>
<dbReference type="Pfam" id="PF17919">
    <property type="entry name" value="RT_RNaseH_2"/>
    <property type="match status" value="1"/>
</dbReference>
<accession>A0A670IZK7</accession>
<keyword evidence="6" id="KW-1185">Reference proteome</keyword>
<dbReference type="InterPro" id="IPR043502">
    <property type="entry name" value="DNA/RNA_pol_sf"/>
</dbReference>
<dbReference type="PROSITE" id="PS50878">
    <property type="entry name" value="RT_POL"/>
    <property type="match status" value="1"/>
</dbReference>
<protein>
    <recommendedName>
        <fullName evidence="2">ribonuclease H</fullName>
        <ecNumber evidence="2">3.1.26.4</ecNumber>
    </recommendedName>
</protein>
<organism evidence="5 6">
    <name type="scientific">Podarcis muralis</name>
    <name type="common">Wall lizard</name>
    <name type="synonym">Lacerta muralis</name>
    <dbReference type="NCBI Taxonomy" id="64176"/>
    <lineage>
        <taxon>Eukaryota</taxon>
        <taxon>Metazoa</taxon>
        <taxon>Chordata</taxon>
        <taxon>Craniata</taxon>
        <taxon>Vertebrata</taxon>
        <taxon>Euteleostomi</taxon>
        <taxon>Lepidosauria</taxon>
        <taxon>Squamata</taxon>
        <taxon>Bifurcata</taxon>
        <taxon>Unidentata</taxon>
        <taxon>Episquamata</taxon>
        <taxon>Laterata</taxon>
        <taxon>Lacertibaenia</taxon>
        <taxon>Lacertidae</taxon>
        <taxon>Podarcis</taxon>
    </lineage>
</organism>
<dbReference type="Ensembl" id="ENSPMRT00000017733.1">
    <property type="protein sequence ID" value="ENSPMRP00000016632.1"/>
    <property type="gene ID" value="ENSPMRG00000011068.1"/>
</dbReference>
<dbReference type="PANTHER" id="PTHR37984">
    <property type="entry name" value="PROTEIN CBG26694"/>
    <property type="match status" value="1"/>
</dbReference>
<dbReference type="SUPFAM" id="SSF50630">
    <property type="entry name" value="Acid proteases"/>
    <property type="match status" value="1"/>
</dbReference>
<dbReference type="Gene3D" id="2.40.70.10">
    <property type="entry name" value="Acid Proteases"/>
    <property type="match status" value="1"/>
</dbReference>
<dbReference type="FunFam" id="3.10.20.370:FF:000001">
    <property type="entry name" value="Retrovirus-related Pol polyprotein from transposon 17.6-like protein"/>
    <property type="match status" value="1"/>
</dbReference>
<dbReference type="GO" id="GO:0004523">
    <property type="term" value="F:RNA-DNA hybrid ribonuclease activity"/>
    <property type="evidence" value="ECO:0007669"/>
    <property type="project" value="UniProtKB-EC"/>
</dbReference>
<dbReference type="InterPro" id="IPR050951">
    <property type="entry name" value="Retrovirus_Pol_polyprotein"/>
</dbReference>
<dbReference type="EC" id="3.1.26.4" evidence="2"/>
<feature type="region of interest" description="Disordered" evidence="3">
    <location>
        <begin position="165"/>
        <end position="229"/>
    </location>
</feature>
<dbReference type="InterPro" id="IPR021109">
    <property type="entry name" value="Peptidase_aspartic_dom_sf"/>
</dbReference>
<comment type="similarity">
    <text evidence="1">Belongs to the beta type-B retroviral polymerase family. HERV class-II K(HML-2) pol subfamily.</text>
</comment>
<dbReference type="InterPro" id="IPR043128">
    <property type="entry name" value="Rev_trsase/Diguanyl_cyclase"/>
</dbReference>
<dbReference type="Pfam" id="PF00078">
    <property type="entry name" value="RVT_1"/>
    <property type="match status" value="1"/>
</dbReference>
<reference evidence="5" key="2">
    <citation type="submission" date="2025-08" db="UniProtKB">
        <authorList>
            <consortium name="Ensembl"/>
        </authorList>
    </citation>
    <scope>IDENTIFICATION</scope>
</reference>
<evidence type="ECO:0000313" key="6">
    <source>
        <dbReference type="Proteomes" id="UP000472272"/>
    </source>
</evidence>
<dbReference type="Gene3D" id="3.10.20.370">
    <property type="match status" value="1"/>
</dbReference>
<name>A0A670IZK7_PODMU</name>
<dbReference type="InterPro" id="IPR000477">
    <property type="entry name" value="RT_dom"/>
</dbReference>
<dbReference type="OMA" id="MASARFQ"/>
<dbReference type="Proteomes" id="UP000472272">
    <property type="component" value="Chromosome 2"/>
</dbReference>
<evidence type="ECO:0000256" key="2">
    <source>
        <dbReference type="ARBA" id="ARBA00012180"/>
    </source>
</evidence>
<reference evidence="5" key="3">
    <citation type="submission" date="2025-09" db="UniProtKB">
        <authorList>
            <consortium name="Ensembl"/>
        </authorList>
    </citation>
    <scope>IDENTIFICATION</scope>
</reference>
<reference evidence="5 6" key="1">
    <citation type="journal article" date="2019" name="Proc. Natl. Acad. Sci. U.S.A.">
        <title>Regulatory changes in pterin and carotenoid genes underlie balanced color polymorphisms in the wall lizard.</title>
        <authorList>
            <person name="Andrade P."/>
            <person name="Pinho C."/>
            <person name="Perez I de Lanuza G."/>
            <person name="Afonso S."/>
            <person name="Brejcha J."/>
            <person name="Rubin C.J."/>
            <person name="Wallerman O."/>
            <person name="Pereira P."/>
            <person name="Sabatino S.J."/>
            <person name="Bellati A."/>
            <person name="Pellitteri-Rosa D."/>
            <person name="Bosakova Z."/>
            <person name="Bunikis I."/>
            <person name="Carretero M.A."/>
            <person name="Feiner N."/>
            <person name="Marsik P."/>
            <person name="Pauperio F."/>
            <person name="Salvi D."/>
            <person name="Soler L."/>
            <person name="While G.M."/>
            <person name="Uller T."/>
            <person name="Font E."/>
            <person name="Andersson L."/>
            <person name="Carneiro M."/>
        </authorList>
    </citation>
    <scope>NUCLEOTIDE SEQUENCE</scope>
</reference>
<dbReference type="AlphaFoldDB" id="A0A670IZK7"/>
<dbReference type="CDD" id="cd01647">
    <property type="entry name" value="RT_LTR"/>
    <property type="match status" value="1"/>
</dbReference>
<feature type="domain" description="Reverse transcriptase" evidence="4">
    <location>
        <begin position="471"/>
        <end position="649"/>
    </location>
</feature>
<evidence type="ECO:0000259" key="4">
    <source>
        <dbReference type="PROSITE" id="PS50878"/>
    </source>
</evidence>